<dbReference type="InterPro" id="IPR013830">
    <property type="entry name" value="SGNH_hydro"/>
</dbReference>
<dbReference type="PANTHER" id="PTHR37834:SF2">
    <property type="entry name" value="ESTERASE, SGNH HYDROLASE-TYPE"/>
    <property type="match status" value="1"/>
</dbReference>
<dbReference type="InterPro" id="IPR037461">
    <property type="entry name" value="CtCE2-like_dom"/>
</dbReference>
<keyword evidence="1" id="KW-0732">Signal</keyword>
<dbReference type="AlphaFoldDB" id="A0A1V8TD37"/>
<dbReference type="SUPFAM" id="SSF52266">
    <property type="entry name" value="SGNH hydrolase"/>
    <property type="match status" value="1"/>
</dbReference>
<evidence type="ECO:0000313" key="4">
    <source>
        <dbReference type="Proteomes" id="UP000192596"/>
    </source>
</evidence>
<feature type="signal peptide" evidence="1">
    <location>
        <begin position="1"/>
        <end position="20"/>
    </location>
</feature>
<keyword evidence="4" id="KW-1185">Reference proteome</keyword>
<dbReference type="CDD" id="cd01831">
    <property type="entry name" value="Endoglucanase_E_like"/>
    <property type="match status" value="1"/>
</dbReference>
<protein>
    <recommendedName>
        <fullName evidence="2">SGNH hydrolase-type esterase domain-containing protein</fullName>
    </recommendedName>
</protein>
<gene>
    <name evidence="3" type="ORF">B0A48_04698</name>
</gene>
<organism evidence="3 4">
    <name type="scientific">Cryoendolithus antarcticus</name>
    <dbReference type="NCBI Taxonomy" id="1507870"/>
    <lineage>
        <taxon>Eukaryota</taxon>
        <taxon>Fungi</taxon>
        <taxon>Dikarya</taxon>
        <taxon>Ascomycota</taxon>
        <taxon>Pezizomycotina</taxon>
        <taxon>Dothideomycetes</taxon>
        <taxon>Dothideomycetidae</taxon>
        <taxon>Cladosporiales</taxon>
        <taxon>Cladosporiaceae</taxon>
        <taxon>Cryoendolithus</taxon>
    </lineage>
</organism>
<dbReference type="PANTHER" id="PTHR37834">
    <property type="entry name" value="GDSL-LIKE LIPASE/ACYLHYDROLASE DOMAIN PROTEIN (AFU_ORTHOLOGUE AFUA_2G00620)"/>
    <property type="match status" value="1"/>
</dbReference>
<accession>A0A1V8TD37</accession>
<dbReference type="EMBL" id="NAJO01000010">
    <property type="protein sequence ID" value="OQO09300.1"/>
    <property type="molecule type" value="Genomic_DNA"/>
</dbReference>
<dbReference type="Pfam" id="PF13472">
    <property type="entry name" value="Lipase_GDSL_2"/>
    <property type="match status" value="1"/>
</dbReference>
<dbReference type="InterPro" id="IPR052762">
    <property type="entry name" value="PCW_deacetylase/CE"/>
</dbReference>
<reference evidence="4" key="1">
    <citation type="submission" date="2017-03" db="EMBL/GenBank/DDBJ databases">
        <title>Genomes of endolithic fungi from Antarctica.</title>
        <authorList>
            <person name="Coleine C."/>
            <person name="Masonjones S."/>
            <person name="Stajich J.E."/>
        </authorList>
    </citation>
    <scope>NUCLEOTIDE SEQUENCE [LARGE SCALE GENOMIC DNA]</scope>
    <source>
        <strain evidence="4">CCFEE 5527</strain>
    </source>
</reference>
<dbReference type="InParanoid" id="A0A1V8TD37"/>
<evidence type="ECO:0000259" key="2">
    <source>
        <dbReference type="Pfam" id="PF13472"/>
    </source>
</evidence>
<dbReference type="OrthoDB" id="426133at2759"/>
<comment type="caution">
    <text evidence="3">The sequence shown here is derived from an EMBL/GenBank/DDBJ whole genome shotgun (WGS) entry which is preliminary data.</text>
</comment>
<dbReference type="Proteomes" id="UP000192596">
    <property type="component" value="Unassembled WGS sequence"/>
</dbReference>
<dbReference type="GO" id="GO:0052689">
    <property type="term" value="F:carboxylic ester hydrolase activity"/>
    <property type="evidence" value="ECO:0007669"/>
    <property type="project" value="InterPro"/>
</dbReference>
<name>A0A1V8TD37_9PEZI</name>
<feature type="domain" description="SGNH hydrolase-type esterase" evidence="2">
    <location>
        <begin position="179"/>
        <end position="380"/>
    </location>
</feature>
<sequence length="419" mass="46683">MKMKLPSAVISALYLSLTSATIYQNQQIRETNYPNTTVASISKHDSTWRTYAPNAHELSYKGRWDSKYISWWSAPGLKFGFQADQVAISFGQYTSPGVLIAYRLDGQDWQLTNVTANSTNLLVTTESEGYNLTSAGGTQTLEVRVTNWAYGVQIAGVHVNGGAHKLVKIPSYTRTIELIGDSLSAGQYATLEGISSYAWGLMYGLGNVEFSITAYPGICLHDSKCYGNLRGQTYQWLKVSDTSDRAIQIYGDDPPDWDFRAHPAADITIINIGTNDNNTANNVTSAEFTTSYIQLIDDIHARWPHTQIVVLSLWSGFGRVGNTWAQGAGFLDETQKVVRHFNGGGLNQYGRQGFVHYFNTTGILQHNDIGPEYHPTDFGHVKLASHLMQYLKLTFGWELEQTGPEVQHETLYWNDVSGY</sequence>
<dbReference type="Gene3D" id="3.40.50.1110">
    <property type="entry name" value="SGNH hydrolase"/>
    <property type="match status" value="1"/>
</dbReference>
<evidence type="ECO:0000256" key="1">
    <source>
        <dbReference type="SAM" id="SignalP"/>
    </source>
</evidence>
<proteinExistence type="predicted"/>
<feature type="chain" id="PRO_5012551382" description="SGNH hydrolase-type esterase domain-containing protein" evidence="1">
    <location>
        <begin position="21"/>
        <end position="419"/>
    </location>
</feature>
<dbReference type="InterPro" id="IPR036514">
    <property type="entry name" value="SGNH_hydro_sf"/>
</dbReference>
<evidence type="ECO:0000313" key="3">
    <source>
        <dbReference type="EMBL" id="OQO09300.1"/>
    </source>
</evidence>